<evidence type="ECO:0000256" key="3">
    <source>
        <dbReference type="ARBA" id="ARBA00009914"/>
    </source>
</evidence>
<evidence type="ECO:0000256" key="5">
    <source>
        <dbReference type="ARBA" id="ARBA00022618"/>
    </source>
</evidence>
<feature type="compositionally biased region" description="Basic residues" evidence="10">
    <location>
        <begin position="159"/>
        <end position="170"/>
    </location>
</feature>
<dbReference type="GO" id="GO:0000070">
    <property type="term" value="P:mitotic sister chromatid segregation"/>
    <property type="evidence" value="ECO:0007669"/>
    <property type="project" value="TreeGrafter"/>
</dbReference>
<feature type="compositionally biased region" description="Acidic residues" evidence="10">
    <location>
        <begin position="276"/>
        <end position="289"/>
    </location>
</feature>
<evidence type="ECO:0000313" key="13">
    <source>
        <dbReference type="Proteomes" id="UP000620104"/>
    </source>
</evidence>
<keyword evidence="4" id="KW-0158">Chromosome</keyword>
<dbReference type="GO" id="GO:0051301">
    <property type="term" value="P:cell division"/>
    <property type="evidence" value="ECO:0007669"/>
    <property type="project" value="UniProtKB-KW"/>
</dbReference>
<gene>
    <name evidence="12" type="ORF">NliqN6_2869</name>
</gene>
<evidence type="ECO:0000256" key="4">
    <source>
        <dbReference type="ARBA" id="ARBA00022454"/>
    </source>
</evidence>
<dbReference type="GO" id="GO:0051233">
    <property type="term" value="C:spindle midzone"/>
    <property type="evidence" value="ECO:0007669"/>
    <property type="project" value="TreeGrafter"/>
</dbReference>
<evidence type="ECO:0000256" key="10">
    <source>
        <dbReference type="SAM" id="MobiDB-lite"/>
    </source>
</evidence>
<dbReference type="AlphaFoldDB" id="A0A8H3TSQ2"/>
<dbReference type="GO" id="GO:0032133">
    <property type="term" value="C:chromosome passenger complex"/>
    <property type="evidence" value="ECO:0007669"/>
    <property type="project" value="TreeGrafter"/>
</dbReference>
<comment type="subcellular location">
    <subcellularLocation>
        <location evidence="2">Chromosome</location>
        <location evidence="2">Centromere</location>
    </subcellularLocation>
    <subcellularLocation>
        <location evidence="1">Nucleus</location>
    </subcellularLocation>
</comment>
<evidence type="ECO:0000256" key="2">
    <source>
        <dbReference type="ARBA" id="ARBA00004584"/>
    </source>
</evidence>
<dbReference type="InterPro" id="IPR018851">
    <property type="entry name" value="Borealin_N"/>
</dbReference>
<reference evidence="12" key="1">
    <citation type="submission" date="2020-07" db="EMBL/GenBank/DDBJ databases">
        <title>Draft Genome Sequence of a Deep-Sea Yeast, Naganishia (Cryptococcus) liquefaciens strain N6.</title>
        <authorList>
            <person name="Han Y.W."/>
            <person name="Kajitani R."/>
            <person name="Morimoto H."/>
            <person name="Parhat M."/>
            <person name="Tsubouchi H."/>
            <person name="Bakenova O."/>
            <person name="Ogata M."/>
            <person name="Argunhan B."/>
            <person name="Aoki R."/>
            <person name="Kajiwara S."/>
            <person name="Itoh T."/>
            <person name="Iwasaki H."/>
        </authorList>
    </citation>
    <scope>NUCLEOTIDE SEQUENCE</scope>
    <source>
        <strain evidence="12">N6</strain>
    </source>
</reference>
<dbReference type="GO" id="GO:0005634">
    <property type="term" value="C:nucleus"/>
    <property type="evidence" value="ECO:0007669"/>
    <property type="project" value="UniProtKB-SubCell"/>
</dbReference>
<evidence type="ECO:0000256" key="9">
    <source>
        <dbReference type="ARBA" id="ARBA00023328"/>
    </source>
</evidence>
<dbReference type="Pfam" id="PF10444">
    <property type="entry name" value="Nbl1_Borealin_N"/>
    <property type="match status" value="1"/>
</dbReference>
<keyword evidence="6" id="KW-0498">Mitosis</keyword>
<dbReference type="Proteomes" id="UP000620104">
    <property type="component" value="Unassembled WGS sequence"/>
</dbReference>
<comment type="caution">
    <text evidence="12">The sequence shown here is derived from an EMBL/GenBank/DDBJ whole genome shotgun (WGS) entry which is preliminary data.</text>
</comment>
<keyword evidence="13" id="KW-1185">Reference proteome</keyword>
<organism evidence="12 13">
    <name type="scientific">Naganishia liquefaciens</name>
    <dbReference type="NCBI Taxonomy" id="104408"/>
    <lineage>
        <taxon>Eukaryota</taxon>
        <taxon>Fungi</taxon>
        <taxon>Dikarya</taxon>
        <taxon>Basidiomycota</taxon>
        <taxon>Agaricomycotina</taxon>
        <taxon>Tremellomycetes</taxon>
        <taxon>Filobasidiales</taxon>
        <taxon>Filobasidiaceae</taxon>
        <taxon>Naganishia</taxon>
    </lineage>
</organism>
<proteinExistence type="inferred from homology"/>
<dbReference type="PANTHER" id="PTHR16040:SF7">
    <property type="entry name" value="AUSTRALIN, ISOFORM A-RELATED"/>
    <property type="match status" value="1"/>
</dbReference>
<keyword evidence="9" id="KW-0137">Centromere</keyword>
<feature type="domain" description="Borealin N-terminal" evidence="11">
    <location>
        <begin position="19"/>
        <end position="71"/>
    </location>
</feature>
<comment type="similarity">
    <text evidence="3">Belongs to the borealin family.</text>
</comment>
<keyword evidence="7" id="KW-0539">Nucleus</keyword>
<dbReference type="EMBL" id="BLZA01000018">
    <property type="protein sequence ID" value="GHJ86467.1"/>
    <property type="molecule type" value="Genomic_DNA"/>
</dbReference>
<evidence type="ECO:0000259" key="11">
    <source>
        <dbReference type="Pfam" id="PF10444"/>
    </source>
</evidence>
<evidence type="ECO:0000256" key="6">
    <source>
        <dbReference type="ARBA" id="ARBA00022776"/>
    </source>
</evidence>
<feature type="compositionally biased region" description="Polar residues" evidence="10">
    <location>
        <begin position="266"/>
        <end position="275"/>
    </location>
</feature>
<feature type="region of interest" description="Disordered" evidence="10">
    <location>
        <begin position="231"/>
        <end position="316"/>
    </location>
</feature>
<evidence type="ECO:0000256" key="8">
    <source>
        <dbReference type="ARBA" id="ARBA00023306"/>
    </source>
</evidence>
<keyword evidence="5" id="KW-0132">Cell division</keyword>
<dbReference type="GO" id="GO:0000775">
    <property type="term" value="C:chromosome, centromeric region"/>
    <property type="evidence" value="ECO:0007669"/>
    <property type="project" value="UniProtKB-SubCell"/>
</dbReference>
<accession>A0A8H3TSQ2</accession>
<evidence type="ECO:0000256" key="7">
    <source>
        <dbReference type="ARBA" id="ARBA00023242"/>
    </source>
</evidence>
<protein>
    <recommendedName>
        <fullName evidence="11">Borealin N-terminal domain-containing protein</fullName>
    </recommendedName>
</protein>
<name>A0A8H3TSQ2_9TREE</name>
<dbReference type="InterPro" id="IPR018867">
    <property type="entry name" value="Cell_div_borealin"/>
</dbReference>
<keyword evidence="8" id="KW-0131">Cell cycle</keyword>
<dbReference type="OrthoDB" id="2392550at2759"/>
<evidence type="ECO:0000313" key="12">
    <source>
        <dbReference type="EMBL" id="GHJ86467.1"/>
    </source>
</evidence>
<sequence length="433" mass="48092">MEFATPQRSGKDALISAAEKQSMLDNLDLEVEDRTKSFLSNLDDLITSFEIRQESAIMCIPKNLRNLRMREMNELWGGDWRTTLRKLAEKTMENQQQQEKAKFEDAVQQVVDDKRKRKRGDASRSAETSETETGPVRKSTRTQESAPDKPSTLSNLASKGKRILSGKKTKPTATTPATKRSTRGDSILVQNPAIVALSTSSTKANTRTRSNVPTISNFEAPAEIMTPKEPRTLQESENHTSANGSPVANPWKGPPTPVEPALSYQMPGQYNLGTSTDEDDENELPDVEEMERRLLAKSGRGAAATSNKASSKGKRLSTIRIRQSISQSQLADPSDPFALPVMQQTPRPLYPTHLFKSAQLGESSPGMSNRGAMIRVTTQAGLTIDFDPLSDDPTRVQEELIRNGVAESTRLQVRQEMAKRIRELQERLASWKI</sequence>
<feature type="region of interest" description="Disordered" evidence="10">
    <location>
        <begin position="91"/>
        <end position="186"/>
    </location>
</feature>
<evidence type="ECO:0000256" key="1">
    <source>
        <dbReference type="ARBA" id="ARBA00004123"/>
    </source>
</evidence>
<dbReference type="PANTHER" id="PTHR16040">
    <property type="entry name" value="AUSTRALIN, ISOFORM A-RELATED"/>
    <property type="match status" value="1"/>
</dbReference>